<evidence type="ECO:0000256" key="4">
    <source>
        <dbReference type="ARBA" id="ARBA00022723"/>
    </source>
</evidence>
<dbReference type="InterPro" id="IPR000422">
    <property type="entry name" value="DHBP_synthase_RibB"/>
</dbReference>
<evidence type="ECO:0000313" key="6">
    <source>
        <dbReference type="EMBL" id="CAL1138839.1"/>
    </source>
</evidence>
<dbReference type="InterPro" id="IPR017945">
    <property type="entry name" value="DHBP_synth_RibB-like_a/b_dom"/>
</dbReference>
<dbReference type="GO" id="GO:0005829">
    <property type="term" value="C:cytosol"/>
    <property type="evidence" value="ECO:0007669"/>
    <property type="project" value="TreeGrafter"/>
</dbReference>
<organism evidence="5">
    <name type="scientific">Cladocopium goreaui</name>
    <dbReference type="NCBI Taxonomy" id="2562237"/>
    <lineage>
        <taxon>Eukaryota</taxon>
        <taxon>Sar</taxon>
        <taxon>Alveolata</taxon>
        <taxon>Dinophyceae</taxon>
        <taxon>Suessiales</taxon>
        <taxon>Symbiodiniaceae</taxon>
        <taxon>Cladocopium</taxon>
    </lineage>
</organism>
<name>A0A9P1C5G6_9DINO</name>
<reference evidence="6" key="2">
    <citation type="submission" date="2024-04" db="EMBL/GenBank/DDBJ databases">
        <authorList>
            <person name="Chen Y."/>
            <person name="Shah S."/>
            <person name="Dougan E. K."/>
            <person name="Thang M."/>
            <person name="Chan C."/>
        </authorList>
    </citation>
    <scope>NUCLEOTIDE SEQUENCE [LARGE SCALE GENOMIC DNA]</scope>
</reference>
<dbReference type="Proteomes" id="UP001152797">
    <property type="component" value="Unassembled WGS sequence"/>
</dbReference>
<dbReference type="GO" id="GO:0008686">
    <property type="term" value="F:3,4-dihydroxy-2-butanone-4-phosphate synthase activity"/>
    <property type="evidence" value="ECO:0007669"/>
    <property type="project" value="UniProtKB-EC"/>
</dbReference>
<dbReference type="EMBL" id="CAMXCT010000992">
    <property type="protein sequence ID" value="CAI3985464.1"/>
    <property type="molecule type" value="Genomic_DNA"/>
</dbReference>
<keyword evidence="3" id="KW-0686">Riboflavin biosynthesis</keyword>
<evidence type="ECO:0000256" key="2">
    <source>
        <dbReference type="ARBA" id="ARBA00012153"/>
    </source>
</evidence>
<dbReference type="PANTHER" id="PTHR21327:SF18">
    <property type="entry name" value="3,4-DIHYDROXY-2-BUTANONE 4-PHOSPHATE SYNTHASE"/>
    <property type="match status" value="1"/>
</dbReference>
<dbReference type="EMBL" id="CAMXCT020000992">
    <property type="protein sequence ID" value="CAL1138839.1"/>
    <property type="molecule type" value="Genomic_DNA"/>
</dbReference>
<dbReference type="AlphaFoldDB" id="A0A9P1C5G6"/>
<dbReference type="GO" id="GO:0009231">
    <property type="term" value="P:riboflavin biosynthetic process"/>
    <property type="evidence" value="ECO:0007669"/>
    <property type="project" value="UniProtKB-KW"/>
</dbReference>
<evidence type="ECO:0000256" key="3">
    <source>
        <dbReference type="ARBA" id="ARBA00022619"/>
    </source>
</evidence>
<evidence type="ECO:0000313" key="5">
    <source>
        <dbReference type="EMBL" id="CAI3985464.1"/>
    </source>
</evidence>
<evidence type="ECO:0000256" key="1">
    <source>
        <dbReference type="ARBA" id="ARBA00004904"/>
    </source>
</evidence>
<sequence>MFSAALTFESKWTPVKRLNVVRDSMPEEVDANFLRALVCFNNVKLPDDEALQQDNTATSAMRVKRSFDCLLSKSGTSPFQVKLRMAGPASVINWMFQGRTGQIHQVVLAQTEHIGEWSVLWHVPVDAAPRLNVVRDSMPEEARSSTAWMNTLPASSDVAATELDEALRAFKKGEFVMVMDSDDREDECDLILPAESVTAAQMAFAIRHTTGIVCVVADKDRLEHFGLHPATATNTDANATNFYVSTDFLPGTSTGVSAADRAITARALCDLNHQSQDFSKPGHLFPLCARPGGVLERPGHTESTFDFCRLAGVTPVGVLAELMHDDGTMYRRDDSLEFARVHSIPIVTVQQIIKYRQQNGIRAPASVFEAGLAVKGSASSTAVMASSCDARPDSRSKL</sequence>
<dbReference type="EC" id="4.1.99.12" evidence="2"/>
<dbReference type="Pfam" id="PF00926">
    <property type="entry name" value="DHBP_synthase"/>
    <property type="match status" value="1"/>
</dbReference>
<protein>
    <recommendedName>
        <fullName evidence="2">3,4-dihydroxy-2-butanone-4-phosphate synthase</fullName>
        <ecNumber evidence="2">4.1.99.12</ecNumber>
    </recommendedName>
</protein>
<dbReference type="NCBIfam" id="TIGR00506">
    <property type="entry name" value="ribB"/>
    <property type="match status" value="1"/>
</dbReference>
<comment type="pathway">
    <text evidence="1">Cofactor biosynthesis; riboflavin biosynthesis; 2-hydroxy-3-oxobutyl phosphate from D-ribulose 5-phosphate: step 1/1.</text>
</comment>
<dbReference type="Gene3D" id="3.90.870.10">
    <property type="entry name" value="DHBP synthase"/>
    <property type="match status" value="1"/>
</dbReference>
<accession>A0A9P1C5G6</accession>
<keyword evidence="4" id="KW-0479">Metal-binding</keyword>
<dbReference type="SUPFAM" id="SSF55821">
    <property type="entry name" value="YrdC/RibB"/>
    <property type="match status" value="1"/>
</dbReference>
<proteinExistence type="predicted"/>
<comment type="caution">
    <text evidence="5">The sequence shown here is derived from an EMBL/GenBank/DDBJ whole genome shotgun (WGS) entry which is preliminary data.</text>
</comment>
<keyword evidence="7" id="KW-1185">Reference proteome</keyword>
<evidence type="ECO:0000313" key="7">
    <source>
        <dbReference type="Proteomes" id="UP001152797"/>
    </source>
</evidence>
<dbReference type="EMBL" id="CAMXCT030000992">
    <property type="protein sequence ID" value="CAL4772776.1"/>
    <property type="molecule type" value="Genomic_DNA"/>
</dbReference>
<dbReference type="OrthoDB" id="60371at2759"/>
<gene>
    <name evidence="5" type="ORF">C1SCF055_LOCUS12908</name>
</gene>
<dbReference type="GO" id="GO:0046872">
    <property type="term" value="F:metal ion binding"/>
    <property type="evidence" value="ECO:0007669"/>
    <property type="project" value="UniProtKB-KW"/>
</dbReference>
<dbReference type="PANTHER" id="PTHR21327">
    <property type="entry name" value="GTP CYCLOHYDROLASE II-RELATED"/>
    <property type="match status" value="1"/>
</dbReference>
<reference evidence="5" key="1">
    <citation type="submission" date="2022-10" db="EMBL/GenBank/DDBJ databases">
        <authorList>
            <person name="Chen Y."/>
            <person name="Dougan E. K."/>
            <person name="Chan C."/>
            <person name="Rhodes N."/>
            <person name="Thang M."/>
        </authorList>
    </citation>
    <scope>NUCLEOTIDE SEQUENCE</scope>
</reference>